<dbReference type="EMBL" id="JSYL01000005">
    <property type="protein sequence ID" value="KIA88888.1"/>
    <property type="molecule type" value="Genomic_DNA"/>
</dbReference>
<comment type="caution">
    <text evidence="1">The sequence shown here is derived from an EMBL/GenBank/DDBJ whole genome shotgun (WGS) entry which is preliminary data.</text>
</comment>
<dbReference type="AlphaFoldDB" id="A0A0C1FAE9"/>
<gene>
    <name evidence="1" type="ORF">OA86_09595</name>
</gene>
<evidence type="ECO:0000313" key="1">
    <source>
        <dbReference type="EMBL" id="KIA88888.1"/>
    </source>
</evidence>
<reference evidence="1 2" key="1">
    <citation type="submission" date="2014-10" db="EMBL/GenBank/DDBJ databases">
        <title>Kaistella jeonii genome.</title>
        <authorList>
            <person name="Clayton J.T."/>
            <person name="Newman J.D."/>
        </authorList>
    </citation>
    <scope>NUCLEOTIDE SEQUENCE [LARGE SCALE GENOMIC DNA]</scope>
    <source>
        <strain evidence="1 2">DSM 17048</strain>
    </source>
</reference>
<dbReference type="STRING" id="266749.SAMN05421876_1079"/>
<dbReference type="RefSeq" id="WP_039352205.1">
    <property type="nucleotide sequence ID" value="NZ_FOLA01000007.1"/>
</dbReference>
<dbReference type="InterPro" id="IPR016888">
    <property type="entry name" value="UCP028498"/>
</dbReference>
<dbReference type="Proteomes" id="UP000031473">
    <property type="component" value="Unassembled WGS sequence"/>
</dbReference>
<keyword evidence="2" id="KW-1185">Reference proteome</keyword>
<dbReference type="Pfam" id="PF10012">
    <property type="entry name" value="DUF2255"/>
    <property type="match status" value="1"/>
</dbReference>
<organism evidence="1 2">
    <name type="scientific">Kaistella jeonii</name>
    <dbReference type="NCBI Taxonomy" id="266749"/>
    <lineage>
        <taxon>Bacteria</taxon>
        <taxon>Pseudomonadati</taxon>
        <taxon>Bacteroidota</taxon>
        <taxon>Flavobacteriia</taxon>
        <taxon>Flavobacteriales</taxon>
        <taxon>Weeksellaceae</taxon>
        <taxon>Chryseobacterium group</taxon>
        <taxon>Kaistella</taxon>
    </lineage>
</organism>
<accession>A0A0C1FAE9</accession>
<evidence type="ECO:0000313" key="2">
    <source>
        <dbReference type="Proteomes" id="UP000031473"/>
    </source>
</evidence>
<protein>
    <recommendedName>
        <fullName evidence="3">DUF2255 family protein</fullName>
    </recommendedName>
</protein>
<proteinExistence type="predicted"/>
<evidence type="ECO:0008006" key="3">
    <source>
        <dbReference type="Google" id="ProtNLM"/>
    </source>
</evidence>
<name>A0A0C1FAE9_9FLAO</name>
<dbReference type="OrthoDB" id="980661at2"/>
<sequence length="123" mass="14377">MNNEIALKYIESNNHIGIKAGTERDTFLEIWMVIVEDRIFARSWGFAERSWYNTFVKNPVGEIQCGDEIFKIKAEIPADENGLMEKINDAYLSKYTSTEHNKKYAVRIIEEAHIEKTMEFILL</sequence>